<dbReference type="InParanoid" id="A0A3N4KYI2"/>
<accession>A0A3N4KYI2</accession>
<evidence type="ECO:0000256" key="1">
    <source>
        <dbReference type="ARBA" id="ARBA00004123"/>
    </source>
</evidence>
<evidence type="ECO:0000256" key="3">
    <source>
        <dbReference type="ARBA" id="ARBA00023015"/>
    </source>
</evidence>
<evidence type="ECO:0000256" key="7">
    <source>
        <dbReference type="RuleBase" id="RU364059"/>
    </source>
</evidence>
<evidence type="ECO:0000256" key="6">
    <source>
        <dbReference type="ARBA" id="ARBA00023242"/>
    </source>
</evidence>
<organism evidence="9 10">
    <name type="scientific">Morchella conica CCBAS932</name>
    <dbReference type="NCBI Taxonomy" id="1392247"/>
    <lineage>
        <taxon>Eukaryota</taxon>
        <taxon>Fungi</taxon>
        <taxon>Dikarya</taxon>
        <taxon>Ascomycota</taxon>
        <taxon>Pezizomycotina</taxon>
        <taxon>Pezizomycetes</taxon>
        <taxon>Pezizales</taxon>
        <taxon>Morchellaceae</taxon>
        <taxon>Morchella</taxon>
    </lineage>
</organism>
<protein>
    <recommendedName>
        <fullName evidence="7">Mediator of RNA polymerase II transcription subunit 1</fullName>
    </recommendedName>
    <alternativeName>
        <fullName evidence="7">Mediator complex subunit 1</fullName>
    </alternativeName>
</protein>
<proteinExistence type="inferred from homology"/>
<evidence type="ECO:0000256" key="5">
    <source>
        <dbReference type="ARBA" id="ARBA00023163"/>
    </source>
</evidence>
<reference evidence="9 10" key="1">
    <citation type="journal article" date="2018" name="Nat. Ecol. Evol.">
        <title>Pezizomycetes genomes reveal the molecular basis of ectomycorrhizal truffle lifestyle.</title>
        <authorList>
            <person name="Murat C."/>
            <person name="Payen T."/>
            <person name="Noel B."/>
            <person name="Kuo A."/>
            <person name="Morin E."/>
            <person name="Chen J."/>
            <person name="Kohler A."/>
            <person name="Krizsan K."/>
            <person name="Balestrini R."/>
            <person name="Da Silva C."/>
            <person name="Montanini B."/>
            <person name="Hainaut M."/>
            <person name="Levati E."/>
            <person name="Barry K.W."/>
            <person name="Belfiori B."/>
            <person name="Cichocki N."/>
            <person name="Clum A."/>
            <person name="Dockter R.B."/>
            <person name="Fauchery L."/>
            <person name="Guy J."/>
            <person name="Iotti M."/>
            <person name="Le Tacon F."/>
            <person name="Lindquist E.A."/>
            <person name="Lipzen A."/>
            <person name="Malagnac F."/>
            <person name="Mello A."/>
            <person name="Molinier V."/>
            <person name="Miyauchi S."/>
            <person name="Poulain J."/>
            <person name="Riccioni C."/>
            <person name="Rubini A."/>
            <person name="Sitrit Y."/>
            <person name="Splivallo R."/>
            <person name="Traeger S."/>
            <person name="Wang M."/>
            <person name="Zifcakova L."/>
            <person name="Wipf D."/>
            <person name="Zambonelli A."/>
            <person name="Paolocci F."/>
            <person name="Nowrousian M."/>
            <person name="Ottonello S."/>
            <person name="Baldrian P."/>
            <person name="Spatafora J.W."/>
            <person name="Henrissat B."/>
            <person name="Nagy L.G."/>
            <person name="Aury J.M."/>
            <person name="Wincker P."/>
            <person name="Grigoriev I.V."/>
            <person name="Bonfante P."/>
            <person name="Martin F.M."/>
        </authorList>
    </citation>
    <scope>NUCLEOTIDE SEQUENCE [LARGE SCALE GENOMIC DNA]</scope>
    <source>
        <strain evidence="9 10">CCBAS932</strain>
    </source>
</reference>
<feature type="domain" description="Mediator complex subunit Med1" evidence="8">
    <location>
        <begin position="92"/>
        <end position="501"/>
    </location>
</feature>
<keyword evidence="5 7" id="KW-0804">Transcription</keyword>
<evidence type="ECO:0000313" key="10">
    <source>
        <dbReference type="Proteomes" id="UP000277580"/>
    </source>
</evidence>
<comment type="subcellular location">
    <subcellularLocation>
        <location evidence="1 7">Nucleus</location>
    </subcellularLocation>
</comment>
<evidence type="ECO:0000313" key="9">
    <source>
        <dbReference type="EMBL" id="RPB13401.1"/>
    </source>
</evidence>
<dbReference type="Proteomes" id="UP000277580">
    <property type="component" value="Unassembled WGS sequence"/>
</dbReference>
<name>A0A3N4KYI2_9PEZI</name>
<keyword evidence="4 7" id="KW-0010">Activator</keyword>
<dbReference type="GO" id="GO:0045944">
    <property type="term" value="P:positive regulation of transcription by RNA polymerase II"/>
    <property type="evidence" value="ECO:0007669"/>
    <property type="project" value="UniProtKB-ARBA"/>
</dbReference>
<dbReference type="OrthoDB" id="5310959at2759"/>
<sequence length="628" mass="66846">MTTPKIPGMTPNTFPFSPALLGQSPAAHQLISKHRSPAPLQPGFSTPEAIASMGIGLTPSASGSAGNLGIPQISMAGMNMPPDESKKRELAEILRLLALRPGRISEEGVERLAKRMGLDCYKDTTIPGVTTLSLAAKIFLLDIDFRDSQIPRVTLSFAHPPGPSQEFAHLADAILHKNLSPNPKEHPPLIPPSLSAFADNLNRLAKIDCLSALPHLNCFTAITGLYTSLSRIFAHESTTLEGGAAAATCKGTGRPRMHARSKVGLSIDYWQEHRFTTPTPTTSTSEEDEDTPKTYRVLIEVEELPTDFTHLNPITPVRTSTEWVSDEIKKPSDSTDNLFGDSPDSDITDWLDPPLEELLETPVPARFVAVLDPPVPIPFVDELHLFNALMLAPPQGVNVDTLEALLFPSAARAAQNSSSSSSSSSSPLQATRTVFGPSSSSAAAAAEEAAVHRYRLYTGYKPVYARFISEVPFSHPKELVGVFQILRQFVFVGTLLRSCFDPLAPAPAAAAVDADENDDEDEDDLDAFMGDAKPAAEREVALTVDLSLGSGGAGAGGQQGGGGGGAFSLGVIFPVEERGLVSFGVEVGRNAEVRVVGVGDVDVAGVERAVVAVEDLGVVVEWVRRGGR</sequence>
<dbReference type="InterPro" id="IPR019680">
    <property type="entry name" value="Mediator_Med1"/>
</dbReference>
<keyword evidence="10" id="KW-1185">Reference proteome</keyword>
<dbReference type="PANTHER" id="PTHR35041">
    <property type="entry name" value="MEDIATOR OF RNA POLYMERASE II TRANSCRIPTION SUBUNIT 1"/>
    <property type="match status" value="1"/>
</dbReference>
<dbReference type="GO" id="GO:0003712">
    <property type="term" value="F:transcription coregulator activity"/>
    <property type="evidence" value="ECO:0007669"/>
    <property type="project" value="InterPro"/>
</dbReference>
<dbReference type="EMBL" id="ML119123">
    <property type="protein sequence ID" value="RPB13401.1"/>
    <property type="molecule type" value="Genomic_DNA"/>
</dbReference>
<evidence type="ECO:0000256" key="4">
    <source>
        <dbReference type="ARBA" id="ARBA00023159"/>
    </source>
</evidence>
<dbReference type="STRING" id="1392247.A0A3N4KYI2"/>
<evidence type="ECO:0000259" key="8">
    <source>
        <dbReference type="Pfam" id="PF10744"/>
    </source>
</evidence>
<keyword evidence="3 7" id="KW-0805">Transcription regulation</keyword>
<dbReference type="AlphaFoldDB" id="A0A3N4KYI2"/>
<comment type="similarity">
    <text evidence="2 7">Belongs to the Mediator complex subunit 1 family.</text>
</comment>
<gene>
    <name evidence="9" type="ORF">P167DRAFT_564580</name>
</gene>
<comment type="function">
    <text evidence="7">Component of the Mediator complex, a coactivator involved in the regulated transcription of nearly all RNA polymerase II-dependent genes. Mediator functions as a bridge to convey information from gene-specific regulatory proteins to the basal RNA polymerase II transcription machinery. Mediator is recruited to promoters by direct interactions with regulatory proteins and serves as a scaffold for the assembly of a functional preinitiation complex with RNA polymerase II and the general transcription factors.</text>
</comment>
<dbReference type="PANTHER" id="PTHR35041:SF4">
    <property type="entry name" value="MEDIATOR OF RNA POLYMERASE II TRANSCRIPTION SUBUNIT 1"/>
    <property type="match status" value="1"/>
</dbReference>
<dbReference type="GO" id="GO:0016592">
    <property type="term" value="C:mediator complex"/>
    <property type="evidence" value="ECO:0007669"/>
    <property type="project" value="InterPro"/>
</dbReference>
<dbReference type="Pfam" id="PF10744">
    <property type="entry name" value="Med1"/>
    <property type="match status" value="1"/>
</dbReference>
<keyword evidence="6 7" id="KW-0539">Nucleus</keyword>
<evidence type="ECO:0000256" key="2">
    <source>
        <dbReference type="ARBA" id="ARBA00006210"/>
    </source>
</evidence>